<dbReference type="RefSeq" id="WP_091764226.1">
    <property type="nucleotide sequence ID" value="NZ_FOHL01000006.1"/>
</dbReference>
<dbReference type="AlphaFoldDB" id="A0A1M7TEP7"/>
<name>A0A1M7TEP7_9RHOB</name>
<dbReference type="SUPFAM" id="SSF53474">
    <property type="entry name" value="alpha/beta-Hydrolases"/>
    <property type="match status" value="1"/>
</dbReference>
<dbReference type="Gene3D" id="3.40.50.1820">
    <property type="entry name" value="alpha/beta hydrolase"/>
    <property type="match status" value="1"/>
</dbReference>
<dbReference type="InterPro" id="IPR029058">
    <property type="entry name" value="AB_hydrolase_fold"/>
</dbReference>
<feature type="domain" description="Serine aminopeptidase S33" evidence="1">
    <location>
        <begin position="83"/>
        <end position="293"/>
    </location>
</feature>
<evidence type="ECO:0000259" key="1">
    <source>
        <dbReference type="Pfam" id="PF12146"/>
    </source>
</evidence>
<dbReference type="GO" id="GO:0016787">
    <property type="term" value="F:hydrolase activity"/>
    <property type="evidence" value="ECO:0007669"/>
    <property type="project" value="UniProtKB-KW"/>
</dbReference>
<evidence type="ECO:0000313" key="3">
    <source>
        <dbReference type="Proteomes" id="UP000184066"/>
    </source>
</evidence>
<gene>
    <name evidence="2" type="ORF">SAMN05216200_10632</name>
</gene>
<organism evidence="2 3">
    <name type="scientific">Oceanicella actignis</name>
    <dbReference type="NCBI Taxonomy" id="1189325"/>
    <lineage>
        <taxon>Bacteria</taxon>
        <taxon>Pseudomonadati</taxon>
        <taxon>Pseudomonadota</taxon>
        <taxon>Alphaproteobacteria</taxon>
        <taxon>Rhodobacterales</taxon>
        <taxon>Paracoccaceae</taxon>
        <taxon>Oceanicella</taxon>
    </lineage>
</organism>
<keyword evidence="2" id="KW-0378">Hydrolase</keyword>
<keyword evidence="3" id="KW-1185">Reference proteome</keyword>
<dbReference type="STRING" id="1189325.SAMN04488119_106170"/>
<evidence type="ECO:0000313" key="2">
    <source>
        <dbReference type="EMBL" id="SHN69141.1"/>
    </source>
</evidence>
<proteinExistence type="predicted"/>
<reference evidence="2 3" key="1">
    <citation type="submission" date="2016-12" db="EMBL/GenBank/DDBJ databases">
        <authorList>
            <person name="Song W.-J."/>
            <person name="Kurnit D.M."/>
        </authorList>
    </citation>
    <scope>NUCLEOTIDE SEQUENCE [LARGE SCALE GENOMIC DNA]</scope>
    <source>
        <strain evidence="2 3">CGMCC 1.10808</strain>
    </source>
</reference>
<dbReference type="Pfam" id="PF12146">
    <property type="entry name" value="Hydrolase_4"/>
    <property type="match status" value="1"/>
</dbReference>
<dbReference type="Proteomes" id="UP000184066">
    <property type="component" value="Unassembled WGS sequence"/>
</dbReference>
<dbReference type="InterPro" id="IPR022742">
    <property type="entry name" value="Hydrolase_4"/>
</dbReference>
<accession>A0A1M7TEP7</accession>
<sequence length="330" mass="35128">MRRWLRLGAHLAAALSVAIAAALLFGPRARFDDAAAPPALPGIERLEAWLAAREAAVPGLRPGAQKEIVWANPAAPAPTPVSVVYLHGFSATKQELRPVPDLVARALGANLFFARLRGHGRDGAALAQADTRAWFEDTAEALEIGRMLGGRVLVIATSTGGTLAAMAALRPDWMTRVGGIVLVSPNFRVRAAGADLLTLPFADPVLRLVAGDEIVSEPLSEGHARWWTLRYPFEALLPMAALVKAARAADYARARTPALFIWSPADRVVDPAETERVFAAWGGPKVAHKVIPGPGDDPNRHVLAGALRSPGMTVPVAQRIIGWAWGVLTL</sequence>
<dbReference type="OrthoDB" id="5416147at2"/>
<protein>
    <submittedName>
        <fullName evidence="2">Lysophospholipase, alpha-beta hydrolase superfamily</fullName>
    </submittedName>
</protein>
<dbReference type="EMBL" id="FRDL01000006">
    <property type="protein sequence ID" value="SHN69141.1"/>
    <property type="molecule type" value="Genomic_DNA"/>
</dbReference>